<evidence type="ECO:0000259" key="16">
    <source>
        <dbReference type="PROSITE" id="PS50839"/>
    </source>
</evidence>
<dbReference type="InterPro" id="IPR011006">
    <property type="entry name" value="CheY-like_superfamily"/>
</dbReference>
<evidence type="ECO:0000256" key="8">
    <source>
        <dbReference type="ARBA" id="ARBA00022777"/>
    </source>
</evidence>
<protein>
    <recommendedName>
        <fullName evidence="3">histidine kinase</fullName>
        <ecNumber evidence="3">2.7.13.3</ecNumber>
    </recommendedName>
</protein>
<evidence type="ECO:0000256" key="10">
    <source>
        <dbReference type="ARBA" id="ARBA00022989"/>
    </source>
</evidence>
<evidence type="ECO:0000259" key="14">
    <source>
        <dbReference type="PROSITE" id="PS50109"/>
    </source>
</evidence>
<evidence type="ECO:0000259" key="15">
    <source>
        <dbReference type="PROSITE" id="PS50110"/>
    </source>
</evidence>
<dbReference type="SMART" id="SM00448">
    <property type="entry name" value="REC"/>
    <property type="match status" value="1"/>
</dbReference>
<evidence type="ECO:0000256" key="7">
    <source>
        <dbReference type="ARBA" id="ARBA00022741"/>
    </source>
</evidence>
<feature type="domain" description="CHASE" evidence="16">
    <location>
        <begin position="113"/>
        <end position="193"/>
    </location>
</feature>
<proteinExistence type="predicted"/>
<dbReference type="Pfam" id="PF03924">
    <property type="entry name" value="CHASE"/>
    <property type="match status" value="1"/>
</dbReference>
<dbReference type="InterPro" id="IPR003594">
    <property type="entry name" value="HATPase_dom"/>
</dbReference>
<keyword evidence="7" id="KW-0547">Nucleotide-binding</keyword>
<dbReference type="SMART" id="SM00388">
    <property type="entry name" value="HisKA"/>
    <property type="match status" value="1"/>
</dbReference>
<dbReference type="PRINTS" id="PR00344">
    <property type="entry name" value="BCTRLSENSOR"/>
</dbReference>
<dbReference type="InterPro" id="IPR003661">
    <property type="entry name" value="HisK_dim/P_dom"/>
</dbReference>
<dbReference type="PROSITE" id="PS50839">
    <property type="entry name" value="CHASE"/>
    <property type="match status" value="1"/>
</dbReference>
<keyword evidence="4 13" id="KW-0597">Phosphoprotein</keyword>
<dbReference type="GO" id="GO:0000155">
    <property type="term" value="F:phosphorelay sensor kinase activity"/>
    <property type="evidence" value="ECO:0007669"/>
    <property type="project" value="InterPro"/>
</dbReference>
<dbReference type="PROSITE" id="PS50110">
    <property type="entry name" value="RESPONSE_REGULATORY"/>
    <property type="match status" value="1"/>
</dbReference>
<evidence type="ECO:0000313" key="17">
    <source>
        <dbReference type="EMBL" id="SLN70885.1"/>
    </source>
</evidence>
<dbReference type="PANTHER" id="PTHR43065">
    <property type="entry name" value="SENSOR HISTIDINE KINASE"/>
    <property type="match status" value="1"/>
</dbReference>
<dbReference type="AlphaFoldDB" id="A0A1Y5TSC3"/>
<evidence type="ECO:0000256" key="9">
    <source>
        <dbReference type="ARBA" id="ARBA00022840"/>
    </source>
</evidence>
<dbReference type="InterPro" id="IPR036097">
    <property type="entry name" value="HisK_dim/P_sf"/>
</dbReference>
<dbReference type="SUPFAM" id="SSF47384">
    <property type="entry name" value="Homodimeric domain of signal transducing histidine kinase"/>
    <property type="match status" value="1"/>
</dbReference>
<accession>A0A1Y5TSC3</accession>
<dbReference type="PROSITE" id="PS50109">
    <property type="entry name" value="HIS_KIN"/>
    <property type="match status" value="1"/>
</dbReference>
<comment type="subcellular location">
    <subcellularLocation>
        <location evidence="2">Membrane</location>
    </subcellularLocation>
</comment>
<keyword evidence="12" id="KW-0472">Membrane</keyword>
<comment type="catalytic activity">
    <reaction evidence="1">
        <text>ATP + protein L-histidine = ADP + protein N-phospho-L-histidine.</text>
        <dbReference type="EC" id="2.7.13.3"/>
    </reaction>
</comment>
<dbReference type="SMART" id="SM01079">
    <property type="entry name" value="CHASE"/>
    <property type="match status" value="1"/>
</dbReference>
<evidence type="ECO:0000256" key="2">
    <source>
        <dbReference type="ARBA" id="ARBA00004370"/>
    </source>
</evidence>
<evidence type="ECO:0000256" key="11">
    <source>
        <dbReference type="ARBA" id="ARBA00023012"/>
    </source>
</evidence>
<dbReference type="SUPFAM" id="SSF52172">
    <property type="entry name" value="CheY-like"/>
    <property type="match status" value="1"/>
</dbReference>
<evidence type="ECO:0000256" key="6">
    <source>
        <dbReference type="ARBA" id="ARBA00022692"/>
    </source>
</evidence>
<dbReference type="Pfam" id="PF00072">
    <property type="entry name" value="Response_reg"/>
    <property type="match status" value="1"/>
</dbReference>
<dbReference type="GO" id="GO:0005524">
    <property type="term" value="F:ATP binding"/>
    <property type="evidence" value="ECO:0007669"/>
    <property type="project" value="UniProtKB-KW"/>
</dbReference>
<dbReference type="EMBL" id="FWFZ01000023">
    <property type="protein sequence ID" value="SLN70885.1"/>
    <property type="molecule type" value="Genomic_DNA"/>
</dbReference>
<reference evidence="17 18" key="1">
    <citation type="submission" date="2017-03" db="EMBL/GenBank/DDBJ databases">
        <authorList>
            <person name="Afonso C.L."/>
            <person name="Miller P.J."/>
            <person name="Scott M.A."/>
            <person name="Spackman E."/>
            <person name="Goraichik I."/>
            <person name="Dimitrov K.M."/>
            <person name="Suarez D.L."/>
            <person name="Swayne D.E."/>
        </authorList>
    </citation>
    <scope>NUCLEOTIDE SEQUENCE [LARGE SCALE GENOMIC DNA]</scope>
    <source>
        <strain evidence="17 18">CECT 7023</strain>
    </source>
</reference>
<evidence type="ECO:0000256" key="5">
    <source>
        <dbReference type="ARBA" id="ARBA00022679"/>
    </source>
</evidence>
<name>A0A1Y5TSC3_9RHOB</name>
<dbReference type="InterPro" id="IPR005467">
    <property type="entry name" value="His_kinase_dom"/>
</dbReference>
<dbReference type="Gene3D" id="1.10.287.130">
    <property type="match status" value="1"/>
</dbReference>
<evidence type="ECO:0000313" key="18">
    <source>
        <dbReference type="Proteomes" id="UP000193900"/>
    </source>
</evidence>
<dbReference type="SMART" id="SM00387">
    <property type="entry name" value="HATPase_c"/>
    <property type="match status" value="1"/>
</dbReference>
<keyword evidence="18" id="KW-1185">Reference proteome</keyword>
<feature type="domain" description="Response regulatory" evidence="15">
    <location>
        <begin position="581"/>
        <end position="697"/>
    </location>
</feature>
<dbReference type="CDD" id="cd00082">
    <property type="entry name" value="HisKA"/>
    <property type="match status" value="1"/>
</dbReference>
<keyword evidence="9" id="KW-0067">ATP-binding</keyword>
<organism evidence="17 18">
    <name type="scientific">Roseisalinus antarcticus</name>
    <dbReference type="NCBI Taxonomy" id="254357"/>
    <lineage>
        <taxon>Bacteria</taxon>
        <taxon>Pseudomonadati</taxon>
        <taxon>Pseudomonadota</taxon>
        <taxon>Alphaproteobacteria</taxon>
        <taxon>Rhodobacterales</taxon>
        <taxon>Roseobacteraceae</taxon>
        <taxon>Roseisalinus</taxon>
    </lineage>
</organism>
<dbReference type="Pfam" id="PF02518">
    <property type="entry name" value="HATPase_c"/>
    <property type="match status" value="1"/>
</dbReference>
<feature type="modified residue" description="4-aspartylphosphate" evidence="13">
    <location>
        <position position="631"/>
    </location>
</feature>
<evidence type="ECO:0000256" key="4">
    <source>
        <dbReference type="ARBA" id="ARBA00022553"/>
    </source>
</evidence>
<feature type="domain" description="Histidine kinase" evidence="14">
    <location>
        <begin position="337"/>
        <end position="560"/>
    </location>
</feature>
<gene>
    <name evidence="17" type="ORF">ROA7023_03480</name>
</gene>
<dbReference type="Gene3D" id="3.30.565.10">
    <property type="entry name" value="Histidine kinase-like ATPase, C-terminal domain"/>
    <property type="match status" value="1"/>
</dbReference>
<dbReference type="InterPro" id="IPR042240">
    <property type="entry name" value="CHASE_sf"/>
</dbReference>
<evidence type="ECO:0000256" key="12">
    <source>
        <dbReference type="ARBA" id="ARBA00023136"/>
    </source>
</evidence>
<evidence type="ECO:0000256" key="1">
    <source>
        <dbReference type="ARBA" id="ARBA00000085"/>
    </source>
</evidence>
<keyword evidence="8" id="KW-0418">Kinase</keyword>
<sequence>MFVFEQRRADAEVEIEAVYSELELALATLAVRMSGMATALERDTRLTPDNFTEIYEDATETIERPPERALAFMPDLASIDQVNDFFDALGTEYAQAGYPEFAIFPAEVAAALFPVILVEPAESRQNVFGYNMGTSPERLGAARAALAQGLMTTSGPVALSQDADLSQASFLMLYPVFFGEGVEPMGVTQAILGAGMTPADLFANHVALHDEHTMLIEIGIAGVDLPVRLGDDSPVTGLTVSLIEHMEMPVIRTGGFDMPFRASVSYAPRALDAVLPFIAAAFVALLGASVLRLLWARATAQRTLESALVRRESELADAYRIQSRSQRIEALGRLVGGVAHDFNNILSVVLGNIELLKEEGGRADPMLLDEAEKATLRGAHLTRQLLAVGLKSHLEPQRLDVTGTLHDAANMMKRVLPESIELATIPAAGLWPVELDPNGLQNALLNLALNSRDAMDGRGKLTMEASNTRITQDYLQERPDEAMPPGRYVVVSVSDTGAGMAPEVVDRAFEPFFTTKHATDGSGLGLPSVLGFCRQSGGSCRIYSEPGVGTTVRMYFPASDPRPIPAKEREPEPQYPTGGARILLAEDEDAVARILVQHLNRAGYTVKRVSTGDAAWAELERQGGYDMLITDLVMPGAIQGAELARRVERDRPKMAVLLISGYPQEAAIEGNGVATRHPVLTKPIPRAILLEMIETLRPGT</sequence>
<dbReference type="PANTHER" id="PTHR43065:SF46">
    <property type="entry name" value="C4-DICARBOXYLATE TRANSPORT SENSOR PROTEIN DCTB"/>
    <property type="match status" value="1"/>
</dbReference>
<evidence type="ECO:0000256" key="13">
    <source>
        <dbReference type="PROSITE-ProRule" id="PRU00169"/>
    </source>
</evidence>
<dbReference type="Gene3D" id="3.40.50.2300">
    <property type="match status" value="1"/>
</dbReference>
<dbReference type="Proteomes" id="UP000193900">
    <property type="component" value="Unassembled WGS sequence"/>
</dbReference>
<dbReference type="InterPro" id="IPR001789">
    <property type="entry name" value="Sig_transdc_resp-reg_receiver"/>
</dbReference>
<keyword evidence="5" id="KW-0808">Transferase</keyword>
<dbReference type="InterPro" id="IPR006189">
    <property type="entry name" value="CHASE_dom"/>
</dbReference>
<dbReference type="SUPFAM" id="SSF55874">
    <property type="entry name" value="ATPase domain of HSP90 chaperone/DNA topoisomerase II/histidine kinase"/>
    <property type="match status" value="1"/>
</dbReference>
<dbReference type="GO" id="GO:0016020">
    <property type="term" value="C:membrane"/>
    <property type="evidence" value="ECO:0007669"/>
    <property type="project" value="UniProtKB-SubCell"/>
</dbReference>
<dbReference type="Gene3D" id="3.30.450.350">
    <property type="entry name" value="CHASE domain"/>
    <property type="match status" value="1"/>
</dbReference>
<dbReference type="InterPro" id="IPR004358">
    <property type="entry name" value="Sig_transdc_His_kin-like_C"/>
</dbReference>
<keyword evidence="11" id="KW-0902">Two-component regulatory system</keyword>
<keyword evidence="6" id="KW-0812">Transmembrane</keyword>
<keyword evidence="10" id="KW-1133">Transmembrane helix</keyword>
<evidence type="ECO:0000256" key="3">
    <source>
        <dbReference type="ARBA" id="ARBA00012438"/>
    </source>
</evidence>
<dbReference type="InterPro" id="IPR036890">
    <property type="entry name" value="HATPase_C_sf"/>
</dbReference>
<dbReference type="EC" id="2.7.13.3" evidence="3"/>